<reference evidence="1" key="1">
    <citation type="journal article" date="2021" name="Sci. Adv.">
        <title>The American lobster genome reveals insights on longevity, neural, and immune adaptations.</title>
        <authorList>
            <person name="Polinski J.M."/>
            <person name="Zimin A.V."/>
            <person name="Clark K.F."/>
            <person name="Kohn A.B."/>
            <person name="Sadowski N."/>
            <person name="Timp W."/>
            <person name="Ptitsyn A."/>
            <person name="Khanna P."/>
            <person name="Romanova D.Y."/>
            <person name="Williams P."/>
            <person name="Greenwood S.J."/>
            <person name="Moroz L.L."/>
            <person name="Walt D.R."/>
            <person name="Bodnar A.G."/>
        </authorList>
    </citation>
    <scope>NUCLEOTIDE SEQUENCE</scope>
    <source>
        <strain evidence="1">GMGI-L3</strain>
    </source>
</reference>
<organism evidence="1 2">
    <name type="scientific">Homarus americanus</name>
    <name type="common">American lobster</name>
    <dbReference type="NCBI Taxonomy" id="6706"/>
    <lineage>
        <taxon>Eukaryota</taxon>
        <taxon>Metazoa</taxon>
        <taxon>Ecdysozoa</taxon>
        <taxon>Arthropoda</taxon>
        <taxon>Crustacea</taxon>
        <taxon>Multicrustacea</taxon>
        <taxon>Malacostraca</taxon>
        <taxon>Eumalacostraca</taxon>
        <taxon>Eucarida</taxon>
        <taxon>Decapoda</taxon>
        <taxon>Pleocyemata</taxon>
        <taxon>Astacidea</taxon>
        <taxon>Nephropoidea</taxon>
        <taxon>Nephropidae</taxon>
        <taxon>Homarus</taxon>
    </lineage>
</organism>
<comment type="caution">
    <text evidence="1">The sequence shown here is derived from an EMBL/GenBank/DDBJ whole genome shotgun (WGS) entry which is preliminary data.</text>
</comment>
<accession>A0A8J5TNK3</accession>
<name>A0A8J5TNK3_HOMAM</name>
<keyword evidence="2" id="KW-1185">Reference proteome</keyword>
<dbReference type="AlphaFoldDB" id="A0A8J5TNK3"/>
<evidence type="ECO:0000313" key="1">
    <source>
        <dbReference type="EMBL" id="KAG7178215.1"/>
    </source>
</evidence>
<proteinExistence type="predicted"/>
<protein>
    <submittedName>
        <fullName evidence="1">Uncharacterized protein</fullName>
    </submittedName>
</protein>
<dbReference type="Proteomes" id="UP000747542">
    <property type="component" value="Unassembled WGS sequence"/>
</dbReference>
<dbReference type="EMBL" id="JAHLQT010000697">
    <property type="protein sequence ID" value="KAG7178215.1"/>
    <property type="molecule type" value="Genomic_DNA"/>
</dbReference>
<gene>
    <name evidence="1" type="ORF">Hamer_G004024</name>
</gene>
<evidence type="ECO:0000313" key="2">
    <source>
        <dbReference type="Proteomes" id="UP000747542"/>
    </source>
</evidence>
<sequence length="86" mass="10119">MNGVWHPLWPDAVQTFKGFTKDKDLREIVLISKYIREDPGFQEITEDVVELQESMDDPLMIEEARELAKINKNREEEEESKMSPQP</sequence>